<sequence>MERKISLKWLGIVPFVLYLLATQLFDITTETKIIILSGVIVLGIASLVFNYKALRQNNNYKMFVLFVAAILTIGIFLFQYIR</sequence>
<keyword evidence="1" id="KW-1133">Transmembrane helix</keyword>
<evidence type="ECO:0000313" key="3">
    <source>
        <dbReference type="Proteomes" id="UP001142592"/>
    </source>
</evidence>
<evidence type="ECO:0000313" key="2">
    <source>
        <dbReference type="EMBL" id="MCX3267457.1"/>
    </source>
</evidence>
<keyword evidence="1" id="KW-0812">Transmembrane</keyword>
<organism evidence="2 3">
    <name type="scientific">Pedobacter agri</name>
    <dbReference type="NCBI Taxonomy" id="454586"/>
    <lineage>
        <taxon>Bacteria</taxon>
        <taxon>Pseudomonadati</taxon>
        <taxon>Bacteroidota</taxon>
        <taxon>Sphingobacteriia</taxon>
        <taxon>Sphingobacteriales</taxon>
        <taxon>Sphingobacteriaceae</taxon>
        <taxon>Pedobacter</taxon>
    </lineage>
</organism>
<feature type="transmembrane region" description="Helical" evidence="1">
    <location>
        <begin position="7"/>
        <end position="27"/>
    </location>
</feature>
<dbReference type="EMBL" id="JAPJUH010000008">
    <property type="protein sequence ID" value="MCX3267457.1"/>
    <property type="molecule type" value="Genomic_DNA"/>
</dbReference>
<accession>A0A9X3DHL4</accession>
<reference evidence="2" key="1">
    <citation type="submission" date="2022-11" db="EMBL/GenBank/DDBJ databases">
        <authorList>
            <person name="Graham C."/>
            <person name="Newman J.D."/>
        </authorList>
    </citation>
    <scope>NUCLEOTIDE SEQUENCE</scope>
    <source>
        <strain evidence="2">DSM 19486</strain>
    </source>
</reference>
<dbReference type="Proteomes" id="UP001142592">
    <property type="component" value="Unassembled WGS sequence"/>
</dbReference>
<gene>
    <name evidence="2" type="ORF">OQZ29_22040</name>
</gene>
<evidence type="ECO:0000256" key="1">
    <source>
        <dbReference type="SAM" id="Phobius"/>
    </source>
</evidence>
<dbReference type="RefSeq" id="WP_010599821.1">
    <property type="nucleotide sequence ID" value="NZ_JAPJUH010000008.1"/>
</dbReference>
<keyword evidence="1" id="KW-0472">Membrane</keyword>
<keyword evidence="3" id="KW-1185">Reference proteome</keyword>
<name>A0A9X3DHL4_9SPHI</name>
<comment type="caution">
    <text evidence="2">The sequence shown here is derived from an EMBL/GenBank/DDBJ whole genome shotgun (WGS) entry which is preliminary data.</text>
</comment>
<feature type="transmembrane region" description="Helical" evidence="1">
    <location>
        <begin position="33"/>
        <end position="51"/>
    </location>
</feature>
<protein>
    <submittedName>
        <fullName evidence="2">Uncharacterized protein</fullName>
    </submittedName>
</protein>
<feature type="transmembrane region" description="Helical" evidence="1">
    <location>
        <begin position="63"/>
        <end position="81"/>
    </location>
</feature>
<dbReference type="AlphaFoldDB" id="A0A9X3DHL4"/>
<proteinExistence type="predicted"/>